<dbReference type="Gene3D" id="1.50.10.10">
    <property type="match status" value="1"/>
</dbReference>
<dbReference type="Proteomes" id="UP001201262">
    <property type="component" value="Unassembled WGS sequence"/>
</dbReference>
<dbReference type="InterPro" id="IPR012341">
    <property type="entry name" value="6hp_glycosidase-like_sf"/>
</dbReference>
<dbReference type="GeneID" id="70243881"/>
<dbReference type="RefSeq" id="XP_046076624.1">
    <property type="nucleotide sequence ID" value="XM_046213594.1"/>
</dbReference>
<sequence>MGTISRSRNIPNSKDPLRGVSDVRQQLISSLLRLIKISPPQRPGTAANQSGSNGLFSGPTSLAYLFLWLSETHPDLNIDKRSPREWCLAYLDSGSGDLTHAQGLRGWGIMNEYLAWNIVKAAVTGEESSVLKLVKAVEIDFRYCPNDDNEFFSGRAGTLALLRIVRHFVPSVADQVNRCIPSLTSHILTHAPWYFHGRSYIGAAHGNIGK</sequence>
<reference evidence="1" key="1">
    <citation type="submission" date="2021-12" db="EMBL/GenBank/DDBJ databases">
        <title>Convergent genome expansion in fungi linked to evolution of root-endophyte symbiosis.</title>
        <authorList>
            <consortium name="DOE Joint Genome Institute"/>
            <person name="Ke Y.-H."/>
            <person name="Bonito G."/>
            <person name="Liao H.-L."/>
            <person name="Looney B."/>
            <person name="Rojas-Flechas A."/>
            <person name="Nash J."/>
            <person name="Hameed K."/>
            <person name="Schadt C."/>
            <person name="Martin F."/>
            <person name="Crous P.W."/>
            <person name="Miettinen O."/>
            <person name="Magnuson J.K."/>
            <person name="Labbe J."/>
            <person name="Jacobson D."/>
            <person name="Doktycz M.J."/>
            <person name="Veneault-Fourrey C."/>
            <person name="Kuo A."/>
            <person name="Mondo S."/>
            <person name="Calhoun S."/>
            <person name="Riley R."/>
            <person name="Ohm R."/>
            <person name="LaButti K."/>
            <person name="Andreopoulos B."/>
            <person name="Pangilinan J."/>
            <person name="Nolan M."/>
            <person name="Tritt A."/>
            <person name="Clum A."/>
            <person name="Lipzen A."/>
            <person name="Daum C."/>
            <person name="Barry K."/>
            <person name="Grigoriev I.V."/>
            <person name="Vilgalys R."/>
        </authorList>
    </citation>
    <scope>NUCLEOTIDE SEQUENCE</scope>
    <source>
        <strain evidence="1">PMI_201</strain>
    </source>
</reference>
<name>A0AAD4L0W9_9EURO</name>
<dbReference type="SUPFAM" id="SSF158745">
    <property type="entry name" value="LanC-like"/>
    <property type="match status" value="1"/>
</dbReference>
<dbReference type="GO" id="GO:0005975">
    <property type="term" value="P:carbohydrate metabolic process"/>
    <property type="evidence" value="ECO:0007669"/>
    <property type="project" value="InterPro"/>
</dbReference>
<dbReference type="PRINTS" id="PR01950">
    <property type="entry name" value="LANCSUPER"/>
</dbReference>
<dbReference type="InterPro" id="IPR007822">
    <property type="entry name" value="LANC-like"/>
</dbReference>
<accession>A0AAD4L0W9</accession>
<evidence type="ECO:0000313" key="2">
    <source>
        <dbReference type="Proteomes" id="UP001201262"/>
    </source>
</evidence>
<organism evidence="1 2">
    <name type="scientific">Talaromyces proteolyticus</name>
    <dbReference type="NCBI Taxonomy" id="1131652"/>
    <lineage>
        <taxon>Eukaryota</taxon>
        <taxon>Fungi</taxon>
        <taxon>Dikarya</taxon>
        <taxon>Ascomycota</taxon>
        <taxon>Pezizomycotina</taxon>
        <taxon>Eurotiomycetes</taxon>
        <taxon>Eurotiomycetidae</taxon>
        <taxon>Eurotiales</taxon>
        <taxon>Trichocomaceae</taxon>
        <taxon>Talaromyces</taxon>
        <taxon>Talaromyces sect. Bacilispori</taxon>
    </lineage>
</organism>
<dbReference type="GO" id="GO:0031179">
    <property type="term" value="P:peptide modification"/>
    <property type="evidence" value="ECO:0007669"/>
    <property type="project" value="InterPro"/>
</dbReference>
<evidence type="ECO:0000313" key="1">
    <source>
        <dbReference type="EMBL" id="KAH8703606.1"/>
    </source>
</evidence>
<dbReference type="AlphaFoldDB" id="A0AAD4L0W9"/>
<gene>
    <name evidence="1" type="ORF">BGW36DRAFT_355021</name>
</gene>
<protein>
    <submittedName>
        <fullName evidence="1">Uncharacterized protein</fullName>
    </submittedName>
</protein>
<proteinExistence type="predicted"/>
<comment type="caution">
    <text evidence="1">The sequence shown here is derived from an EMBL/GenBank/DDBJ whole genome shotgun (WGS) entry which is preliminary data.</text>
</comment>
<keyword evidence="2" id="KW-1185">Reference proteome</keyword>
<dbReference type="EMBL" id="JAJTJA010000002">
    <property type="protein sequence ID" value="KAH8703606.1"/>
    <property type="molecule type" value="Genomic_DNA"/>
</dbReference>